<evidence type="ECO:0000313" key="1">
    <source>
        <dbReference type="EMBL" id="SPP30255.1"/>
    </source>
</evidence>
<sequence>MRTLMYAHRHSFVEPTILKFSILFWYLVDKKFEKLLYNSLEILDCENSKKE</sequence>
<reference evidence="2" key="1">
    <citation type="submission" date="2018-04" db="EMBL/GenBank/DDBJ databases">
        <authorList>
            <person name="Illikoud N."/>
        </authorList>
    </citation>
    <scope>NUCLEOTIDE SEQUENCE [LARGE SCALE GENOMIC DNA]</scope>
</reference>
<dbReference type="EMBL" id="OUNC01000067">
    <property type="protein sequence ID" value="SPP30255.1"/>
    <property type="molecule type" value="Genomic_DNA"/>
</dbReference>
<dbReference type="Proteomes" id="UP000270190">
    <property type="component" value="Unassembled WGS sequence"/>
</dbReference>
<proteinExistence type="predicted"/>
<evidence type="ECO:0000313" key="2">
    <source>
        <dbReference type="Proteomes" id="UP000270190"/>
    </source>
</evidence>
<name>A0A2X0QND1_BROTH</name>
<dbReference type="AlphaFoldDB" id="A0A2X0QND1"/>
<organism evidence="1 2">
    <name type="scientific">Brochothrix thermosphacta</name>
    <name type="common">Microbacterium thermosphactum</name>
    <dbReference type="NCBI Taxonomy" id="2756"/>
    <lineage>
        <taxon>Bacteria</taxon>
        <taxon>Bacillati</taxon>
        <taxon>Bacillota</taxon>
        <taxon>Bacilli</taxon>
        <taxon>Bacillales</taxon>
        <taxon>Listeriaceae</taxon>
        <taxon>Brochothrix</taxon>
    </lineage>
</organism>
<accession>A0A2X0QND1</accession>
<gene>
    <name evidence="1" type="ORF">BTBSAS_70106</name>
</gene>
<protein>
    <submittedName>
        <fullName evidence="1">Uncharacterized protein</fullName>
    </submittedName>
</protein>